<accession>A0A655UY47</accession>
<dbReference type="AlphaFoldDB" id="A0A655UY47"/>
<feature type="transmembrane region" description="Helical" evidence="1">
    <location>
        <begin position="7"/>
        <end position="25"/>
    </location>
</feature>
<reference evidence="2 3" key="1">
    <citation type="submission" date="2015-07" db="EMBL/GenBank/DDBJ databases">
        <authorList>
            <consortium name="Pathogen Informatics"/>
        </authorList>
    </citation>
    <scope>NUCLEOTIDE SEQUENCE [LARGE SCALE GENOMIC DNA]</scope>
    <source>
        <strain evidence="2 3">A325</strain>
    </source>
</reference>
<gene>
    <name evidence="2" type="ORF">ERS013201_00325</name>
</gene>
<protein>
    <submittedName>
        <fullName evidence="2">Uncharacterized protein</fullName>
    </submittedName>
</protein>
<name>A0A655UY47_VIBCL</name>
<evidence type="ECO:0000256" key="1">
    <source>
        <dbReference type="SAM" id="Phobius"/>
    </source>
</evidence>
<dbReference type="EMBL" id="CWQJ01000002">
    <property type="protein sequence ID" value="CSB58594.1"/>
    <property type="molecule type" value="Genomic_DNA"/>
</dbReference>
<evidence type="ECO:0000313" key="3">
    <source>
        <dbReference type="Proteomes" id="UP000046067"/>
    </source>
</evidence>
<dbReference type="Proteomes" id="UP000046067">
    <property type="component" value="Unassembled WGS sequence"/>
</dbReference>
<keyword evidence="1" id="KW-0812">Transmembrane</keyword>
<keyword evidence="1" id="KW-0472">Membrane</keyword>
<proteinExistence type="predicted"/>
<evidence type="ECO:0000313" key="2">
    <source>
        <dbReference type="EMBL" id="CSB58594.1"/>
    </source>
</evidence>
<organism evidence="2 3">
    <name type="scientific">Vibrio cholerae</name>
    <dbReference type="NCBI Taxonomy" id="666"/>
    <lineage>
        <taxon>Bacteria</taxon>
        <taxon>Pseudomonadati</taxon>
        <taxon>Pseudomonadota</taxon>
        <taxon>Gammaproteobacteria</taxon>
        <taxon>Vibrionales</taxon>
        <taxon>Vibrionaceae</taxon>
        <taxon>Vibrio</taxon>
    </lineage>
</organism>
<sequence>MLYDSNACIALEIWLMLSAIAWLVADSSFIDEKILSVCDAASSVPWVIRCNACMA</sequence>
<keyword evidence="1" id="KW-1133">Transmembrane helix</keyword>